<feature type="transmembrane region" description="Helical" evidence="4">
    <location>
        <begin position="368"/>
        <end position="388"/>
    </location>
</feature>
<keyword evidence="6" id="KW-1185">Reference proteome</keyword>
<gene>
    <name evidence="5" type="ORF">P9H32_02625</name>
</gene>
<dbReference type="PANTHER" id="PTHR23526:SF2">
    <property type="entry name" value="MAJOR FACILITATOR SUPERFAMILY (MFS) PROFILE DOMAIN-CONTAINING PROTEIN"/>
    <property type="match status" value="1"/>
</dbReference>
<dbReference type="Proteomes" id="UP001290861">
    <property type="component" value="Unassembled WGS sequence"/>
</dbReference>
<accession>A0ABU5MU60</accession>
<feature type="transmembrane region" description="Helical" evidence="4">
    <location>
        <begin position="292"/>
        <end position="309"/>
    </location>
</feature>
<evidence type="ECO:0000256" key="3">
    <source>
        <dbReference type="ARBA" id="ARBA00023136"/>
    </source>
</evidence>
<dbReference type="PANTHER" id="PTHR23526">
    <property type="entry name" value="INTEGRAL MEMBRANE TRANSPORT PROTEIN-RELATED"/>
    <property type="match status" value="1"/>
</dbReference>
<evidence type="ECO:0000313" key="5">
    <source>
        <dbReference type="EMBL" id="MDZ8117506.1"/>
    </source>
</evidence>
<reference evidence="5 6" key="1">
    <citation type="journal article" date="2024" name="Appl. Environ. Microbiol.">
        <title>Pontiella agarivorans sp. nov., a novel marine anaerobic bacterium capable of degrading macroalgal polysaccharides and fixing nitrogen.</title>
        <authorList>
            <person name="Liu N."/>
            <person name="Kivenson V."/>
            <person name="Peng X."/>
            <person name="Cui Z."/>
            <person name="Lankiewicz T.S."/>
            <person name="Gosselin K.M."/>
            <person name="English C.J."/>
            <person name="Blair E.M."/>
            <person name="O'Malley M.A."/>
            <person name="Valentine D.L."/>
        </authorList>
    </citation>
    <scope>NUCLEOTIDE SEQUENCE [LARGE SCALE GENOMIC DNA]</scope>
    <source>
        <strain evidence="5 6">NLcol2</strain>
    </source>
</reference>
<keyword evidence="2 4" id="KW-1133">Transmembrane helix</keyword>
<organism evidence="5 6">
    <name type="scientific">Pontiella agarivorans</name>
    <dbReference type="NCBI Taxonomy" id="3038953"/>
    <lineage>
        <taxon>Bacteria</taxon>
        <taxon>Pseudomonadati</taxon>
        <taxon>Kiritimatiellota</taxon>
        <taxon>Kiritimatiellia</taxon>
        <taxon>Kiritimatiellales</taxon>
        <taxon>Pontiellaceae</taxon>
        <taxon>Pontiella</taxon>
    </lineage>
</organism>
<keyword evidence="1 4" id="KW-0812">Transmembrane</keyword>
<feature type="transmembrane region" description="Helical" evidence="4">
    <location>
        <begin position="151"/>
        <end position="168"/>
    </location>
</feature>
<dbReference type="InterPro" id="IPR036259">
    <property type="entry name" value="MFS_trans_sf"/>
</dbReference>
<comment type="caution">
    <text evidence="5">The sequence shown here is derived from an EMBL/GenBank/DDBJ whole genome shotgun (WGS) entry which is preliminary data.</text>
</comment>
<evidence type="ECO:0000256" key="4">
    <source>
        <dbReference type="SAM" id="Phobius"/>
    </source>
</evidence>
<keyword evidence="3 4" id="KW-0472">Membrane</keyword>
<dbReference type="EMBL" id="JARVCO010000002">
    <property type="protein sequence ID" value="MDZ8117506.1"/>
    <property type="molecule type" value="Genomic_DNA"/>
</dbReference>
<evidence type="ECO:0000256" key="2">
    <source>
        <dbReference type="ARBA" id="ARBA00022989"/>
    </source>
</evidence>
<proteinExistence type="predicted"/>
<evidence type="ECO:0000313" key="6">
    <source>
        <dbReference type="Proteomes" id="UP001290861"/>
    </source>
</evidence>
<sequence length="473" mass="52072">MAQHPPNLDTSLRNSTIAGAIGMFFFMTIQNGPIPLMLEKLGAGGIAIGLTTTLFQLGMIVQVPATFYTERLTHRKTFFSITHGLARSFLAIPGIYMLTAKESLSPAILLTLAAIGLFGLVAQSSSPIWFSWMADLVPTDRSSSFWAQRQGWVMVTSLTTVAITGWFLDLFPEQSLDGFAWILILASVFGIMDIVIHWFVYEPEPQPVNRSLSAVKRIFHPLENPDFRYFTLAMCVWFFGLGFFAPFMNVYLKTEFALTYTHLSSIQMAGMLSGVIASFVGGHLISRMGLRTYGLAMVLTVPLFSIAWFILNGQSSGLLPILGKVPQPVVVLCCSSIIAGGVYAAVGLLQFNLLGVLSPAKGRTMAMAVHWSLIGAVSALGPVAGGWVKDWFTAHPPNLTLVTGTTVSWFQIIILIHDAIVWLVMFPLLLKISRKEGEWPIQKGVAHIFFLAPLRAVRNLYTFNPLLVKPKKR</sequence>
<dbReference type="InterPro" id="IPR052528">
    <property type="entry name" value="Sugar_transport-like"/>
</dbReference>
<evidence type="ECO:0000256" key="1">
    <source>
        <dbReference type="ARBA" id="ARBA00022692"/>
    </source>
</evidence>
<dbReference type="Gene3D" id="1.20.1250.20">
    <property type="entry name" value="MFS general substrate transporter like domains"/>
    <property type="match status" value="2"/>
</dbReference>
<dbReference type="InterPro" id="IPR011701">
    <property type="entry name" value="MFS"/>
</dbReference>
<feature type="transmembrane region" description="Helical" evidence="4">
    <location>
        <begin position="227"/>
        <end position="245"/>
    </location>
</feature>
<name>A0ABU5MU60_9BACT</name>
<feature type="transmembrane region" description="Helical" evidence="4">
    <location>
        <begin position="12"/>
        <end position="29"/>
    </location>
</feature>
<feature type="transmembrane region" description="Helical" evidence="4">
    <location>
        <begin position="41"/>
        <end position="65"/>
    </location>
</feature>
<feature type="transmembrane region" description="Helical" evidence="4">
    <location>
        <begin position="265"/>
        <end position="285"/>
    </location>
</feature>
<feature type="transmembrane region" description="Helical" evidence="4">
    <location>
        <begin position="329"/>
        <end position="356"/>
    </location>
</feature>
<feature type="transmembrane region" description="Helical" evidence="4">
    <location>
        <begin position="77"/>
        <end position="96"/>
    </location>
</feature>
<feature type="transmembrane region" description="Helical" evidence="4">
    <location>
        <begin position="408"/>
        <end position="430"/>
    </location>
</feature>
<feature type="transmembrane region" description="Helical" evidence="4">
    <location>
        <begin position="180"/>
        <end position="201"/>
    </location>
</feature>
<feature type="transmembrane region" description="Helical" evidence="4">
    <location>
        <begin position="108"/>
        <end position="130"/>
    </location>
</feature>
<dbReference type="Pfam" id="PF07690">
    <property type="entry name" value="MFS_1"/>
    <property type="match status" value="1"/>
</dbReference>
<protein>
    <submittedName>
        <fullName evidence="5">MFS transporter</fullName>
    </submittedName>
</protein>
<dbReference type="SUPFAM" id="SSF103473">
    <property type="entry name" value="MFS general substrate transporter"/>
    <property type="match status" value="1"/>
</dbReference>